<dbReference type="Pfam" id="PF00037">
    <property type="entry name" value="Fer4"/>
    <property type="match status" value="2"/>
</dbReference>
<dbReference type="AlphaFoldDB" id="A0A498CQP7"/>
<protein>
    <submittedName>
        <fullName evidence="11">Glycyl-radical enzyme activating protein</fullName>
    </submittedName>
</protein>
<dbReference type="PROSITE" id="PS00198">
    <property type="entry name" value="4FE4S_FER_1"/>
    <property type="match status" value="2"/>
</dbReference>
<dbReference type="PIRSF" id="PIRSF000371">
    <property type="entry name" value="PFL_act_enz"/>
    <property type="match status" value="1"/>
</dbReference>
<evidence type="ECO:0000313" key="12">
    <source>
        <dbReference type="Proteomes" id="UP000276301"/>
    </source>
</evidence>
<keyword evidence="4" id="KW-0949">S-adenosyl-L-methionine</keyword>
<dbReference type="PANTHER" id="PTHR30352:SF4">
    <property type="entry name" value="PYRUVATE FORMATE-LYASE 2-ACTIVATING ENZYME"/>
    <property type="match status" value="1"/>
</dbReference>
<dbReference type="Gene3D" id="3.20.20.70">
    <property type="entry name" value="Aldolase class I"/>
    <property type="match status" value="1"/>
</dbReference>
<dbReference type="SFLD" id="SFLDS00029">
    <property type="entry name" value="Radical_SAM"/>
    <property type="match status" value="1"/>
</dbReference>
<dbReference type="PANTHER" id="PTHR30352">
    <property type="entry name" value="PYRUVATE FORMATE-LYASE-ACTIVATING ENZYME"/>
    <property type="match status" value="1"/>
</dbReference>
<evidence type="ECO:0000256" key="5">
    <source>
        <dbReference type="ARBA" id="ARBA00022723"/>
    </source>
</evidence>
<gene>
    <name evidence="11" type="ORF">D4A47_05240</name>
</gene>
<evidence type="ECO:0000256" key="3">
    <source>
        <dbReference type="ARBA" id="ARBA00022485"/>
    </source>
</evidence>
<proteinExistence type="inferred from homology"/>
<evidence type="ECO:0000256" key="8">
    <source>
        <dbReference type="ARBA" id="ARBA00023014"/>
    </source>
</evidence>
<evidence type="ECO:0000256" key="9">
    <source>
        <dbReference type="ARBA" id="ARBA00047365"/>
    </source>
</evidence>
<comment type="catalytic activity">
    <reaction evidence="9">
        <text>glycyl-[protein] + reduced [flavodoxin] + S-adenosyl-L-methionine = glycin-2-yl radical-[protein] + semiquinone [flavodoxin] + 5'-deoxyadenosine + L-methionine + H(+)</text>
        <dbReference type="Rhea" id="RHEA:61976"/>
        <dbReference type="Rhea" id="RHEA-COMP:10622"/>
        <dbReference type="Rhea" id="RHEA-COMP:14480"/>
        <dbReference type="Rhea" id="RHEA-COMP:15993"/>
        <dbReference type="Rhea" id="RHEA-COMP:15994"/>
        <dbReference type="ChEBI" id="CHEBI:15378"/>
        <dbReference type="ChEBI" id="CHEBI:17319"/>
        <dbReference type="ChEBI" id="CHEBI:29947"/>
        <dbReference type="ChEBI" id="CHEBI:32722"/>
        <dbReference type="ChEBI" id="CHEBI:57618"/>
        <dbReference type="ChEBI" id="CHEBI:57844"/>
        <dbReference type="ChEBI" id="CHEBI:59789"/>
        <dbReference type="ChEBI" id="CHEBI:140311"/>
    </reaction>
</comment>
<comment type="similarity">
    <text evidence="2">Belongs to the organic radical-activating enzymes family.</text>
</comment>
<dbReference type="InterPro" id="IPR007197">
    <property type="entry name" value="rSAM"/>
</dbReference>
<dbReference type="InterPro" id="IPR040074">
    <property type="entry name" value="BssD/PflA/YjjW"/>
</dbReference>
<dbReference type="EMBL" id="RCHT01000005">
    <property type="protein sequence ID" value="RLL12810.1"/>
    <property type="molecule type" value="Genomic_DNA"/>
</dbReference>
<dbReference type="RefSeq" id="WP_121586457.1">
    <property type="nucleotide sequence ID" value="NZ_RCHT01000005.1"/>
</dbReference>
<dbReference type="InterPro" id="IPR017900">
    <property type="entry name" value="4Fe4S_Fe_S_CS"/>
</dbReference>
<dbReference type="GO" id="GO:0016491">
    <property type="term" value="F:oxidoreductase activity"/>
    <property type="evidence" value="ECO:0007669"/>
    <property type="project" value="UniProtKB-KW"/>
</dbReference>
<dbReference type="Proteomes" id="UP000276301">
    <property type="component" value="Unassembled WGS sequence"/>
</dbReference>
<dbReference type="SUPFAM" id="SSF102114">
    <property type="entry name" value="Radical SAM enzymes"/>
    <property type="match status" value="1"/>
</dbReference>
<dbReference type="GO" id="GO:0046872">
    <property type="term" value="F:metal ion binding"/>
    <property type="evidence" value="ECO:0007669"/>
    <property type="project" value="UniProtKB-KW"/>
</dbReference>
<keyword evidence="8" id="KW-0411">Iron-sulfur</keyword>
<sequence length="322" mass="35166">MVPEPRAMIFDLYRGTTHDGPGLRSTVFFKGCPLACRWCHNPEGIAFTQRVWWEAHKCIGCLSCRAACPTGANRPREEGVFIDDAACVRCGACVSACPSRALSFVAREWGLSELVREVLKDRHYYGQFGGGVTASGGEALAQHSFVAAFFRELKREGVHTALDTSGYAPREALEAVLPFTDCVLYDVKLLDDGRHRRLTGKSNRLILQNLEVLGGEIRSGRARCELWIRTPLIPGATADAENLSAIGAYLAGALGDAVSRWELCAFNNACIGKYRRLGLPWEYEDIPLLGREEAARLREAALSAGFDESRLAVTGILASGEA</sequence>
<evidence type="ECO:0000256" key="6">
    <source>
        <dbReference type="ARBA" id="ARBA00023002"/>
    </source>
</evidence>
<dbReference type="GO" id="GO:0051539">
    <property type="term" value="F:4 iron, 4 sulfur cluster binding"/>
    <property type="evidence" value="ECO:0007669"/>
    <property type="project" value="UniProtKB-KW"/>
</dbReference>
<dbReference type="NCBIfam" id="TIGR02494">
    <property type="entry name" value="PFLE_PFLC"/>
    <property type="match status" value="1"/>
</dbReference>
<dbReference type="InterPro" id="IPR013785">
    <property type="entry name" value="Aldolase_TIM"/>
</dbReference>
<dbReference type="InterPro" id="IPR012839">
    <property type="entry name" value="Organic_radical_activase"/>
</dbReference>
<dbReference type="Gene3D" id="3.30.70.20">
    <property type="match status" value="1"/>
</dbReference>
<feature type="domain" description="4Fe-4S ferredoxin-type" evidence="10">
    <location>
        <begin position="49"/>
        <end position="77"/>
    </location>
</feature>
<keyword evidence="3" id="KW-0004">4Fe-4S</keyword>
<dbReference type="InterPro" id="IPR058240">
    <property type="entry name" value="rSAM_sf"/>
</dbReference>
<dbReference type="InterPro" id="IPR034457">
    <property type="entry name" value="Organic_radical-activating"/>
</dbReference>
<name>A0A498CQP7_9FIRM</name>
<comment type="cofactor">
    <cofactor evidence="1">
        <name>[4Fe-4S] cluster</name>
        <dbReference type="ChEBI" id="CHEBI:49883"/>
    </cofactor>
</comment>
<keyword evidence="7" id="KW-0408">Iron</keyword>
<dbReference type="PROSITE" id="PS01087">
    <property type="entry name" value="RADICAL_ACTIVATING"/>
    <property type="match status" value="1"/>
</dbReference>
<accession>A0A498CQP7</accession>
<keyword evidence="5" id="KW-0479">Metal-binding</keyword>
<dbReference type="SFLD" id="SFLDG01118">
    <property type="entry name" value="activating_enzymes__group_2"/>
    <property type="match status" value="1"/>
</dbReference>
<organism evidence="11 12">
    <name type="scientific">Anaerotruncus massiliensis</name>
    <name type="common">ex Liu et al. 2021</name>
    <dbReference type="NCBI Taxonomy" id="2321404"/>
    <lineage>
        <taxon>Bacteria</taxon>
        <taxon>Bacillati</taxon>
        <taxon>Bacillota</taxon>
        <taxon>Clostridia</taxon>
        <taxon>Eubacteriales</taxon>
        <taxon>Oscillospiraceae</taxon>
        <taxon>Anaerotruncus</taxon>
    </lineage>
</organism>
<evidence type="ECO:0000256" key="4">
    <source>
        <dbReference type="ARBA" id="ARBA00022691"/>
    </source>
</evidence>
<evidence type="ECO:0000256" key="7">
    <source>
        <dbReference type="ARBA" id="ARBA00023004"/>
    </source>
</evidence>
<dbReference type="InterPro" id="IPR001989">
    <property type="entry name" value="Radical_activat_CS"/>
</dbReference>
<feature type="domain" description="4Fe-4S ferredoxin-type" evidence="10">
    <location>
        <begin position="78"/>
        <end position="107"/>
    </location>
</feature>
<dbReference type="SUPFAM" id="SSF54862">
    <property type="entry name" value="4Fe-4S ferredoxins"/>
    <property type="match status" value="1"/>
</dbReference>
<keyword evidence="6" id="KW-0560">Oxidoreductase</keyword>
<dbReference type="InterPro" id="IPR017896">
    <property type="entry name" value="4Fe4S_Fe-S-bd"/>
</dbReference>
<evidence type="ECO:0000313" key="11">
    <source>
        <dbReference type="EMBL" id="RLL12810.1"/>
    </source>
</evidence>
<dbReference type="Pfam" id="PF04055">
    <property type="entry name" value="Radical_SAM"/>
    <property type="match status" value="1"/>
</dbReference>
<comment type="caution">
    <text evidence="11">The sequence shown here is derived from an EMBL/GenBank/DDBJ whole genome shotgun (WGS) entry which is preliminary data.</text>
</comment>
<dbReference type="SFLD" id="SFLDG01066">
    <property type="entry name" value="organic_radical-activating_enz"/>
    <property type="match status" value="1"/>
</dbReference>
<reference evidence="11 12" key="1">
    <citation type="submission" date="2018-10" db="EMBL/GenBank/DDBJ databases">
        <title>Anaerotruncus faecis sp. nov., isolated from human feces.</title>
        <authorList>
            <person name="Wang Y.-J."/>
        </authorList>
    </citation>
    <scope>NUCLEOTIDE SEQUENCE [LARGE SCALE GENOMIC DNA]</scope>
    <source>
        <strain evidence="11 12">22A2-44</strain>
    </source>
</reference>
<dbReference type="PROSITE" id="PS51379">
    <property type="entry name" value="4FE4S_FER_2"/>
    <property type="match status" value="2"/>
</dbReference>
<evidence type="ECO:0000256" key="2">
    <source>
        <dbReference type="ARBA" id="ARBA00009777"/>
    </source>
</evidence>
<evidence type="ECO:0000256" key="1">
    <source>
        <dbReference type="ARBA" id="ARBA00001966"/>
    </source>
</evidence>
<evidence type="ECO:0000259" key="10">
    <source>
        <dbReference type="PROSITE" id="PS51379"/>
    </source>
</evidence>
<keyword evidence="12" id="KW-1185">Reference proteome</keyword>